<protein>
    <submittedName>
        <fullName evidence="1">DNA polymerase-3 subunit delta</fullName>
    </submittedName>
</protein>
<name>A0A2V3PV61_9BACT</name>
<evidence type="ECO:0000313" key="1">
    <source>
        <dbReference type="EMBL" id="PXV63534.1"/>
    </source>
</evidence>
<comment type="caution">
    <text evidence="1">The sequence shown here is derived from an EMBL/GenBank/DDBJ whole genome shotgun (WGS) entry which is preliminary data.</text>
</comment>
<dbReference type="GO" id="GO:0006261">
    <property type="term" value="P:DNA-templated DNA replication"/>
    <property type="evidence" value="ECO:0007669"/>
    <property type="project" value="TreeGrafter"/>
</dbReference>
<dbReference type="RefSeq" id="WP_110310864.1">
    <property type="nucleotide sequence ID" value="NZ_QICL01000013.1"/>
</dbReference>
<organism evidence="1 2">
    <name type="scientific">Dysgonomonas alginatilytica</name>
    <dbReference type="NCBI Taxonomy" id="1605892"/>
    <lineage>
        <taxon>Bacteria</taxon>
        <taxon>Pseudomonadati</taxon>
        <taxon>Bacteroidota</taxon>
        <taxon>Bacteroidia</taxon>
        <taxon>Bacteroidales</taxon>
        <taxon>Dysgonomonadaceae</taxon>
        <taxon>Dysgonomonas</taxon>
    </lineage>
</organism>
<proteinExistence type="predicted"/>
<dbReference type="PANTHER" id="PTHR11669">
    <property type="entry name" value="REPLICATION FACTOR C / DNA POLYMERASE III GAMMA-TAU SUBUNIT"/>
    <property type="match status" value="1"/>
</dbReference>
<dbReference type="PANTHER" id="PTHR11669:SF8">
    <property type="entry name" value="DNA POLYMERASE III SUBUNIT DELTA"/>
    <property type="match status" value="1"/>
</dbReference>
<dbReference type="Proteomes" id="UP000247973">
    <property type="component" value="Unassembled WGS sequence"/>
</dbReference>
<accession>A0A2V3PV61</accession>
<dbReference type="Pfam" id="PF13177">
    <property type="entry name" value="DNA_pol3_delta2"/>
    <property type="match status" value="1"/>
</dbReference>
<dbReference type="EMBL" id="QICL01000013">
    <property type="protein sequence ID" value="PXV63534.1"/>
    <property type="molecule type" value="Genomic_DNA"/>
</dbReference>
<sequence length="372" mass="43050">MFFKDIIGQEDVKEQLISSVKKGIIPHARLFCGPEGIGKLSLAISYAQYLNCLDPHDDDSCGKCSSCLKYKKLAHPDLHFVFPVIKKDKKEVCDDYINEWRTFVGEHHYFSLSQWLAHVGAENAQGMIYAKESEEIIRKLSLKIYEAKYKTMIIWLPEKMHEACANKLLKIIEEPYDKTVFILVSNTPDQIITTIQSRCQRVNIHNITESAIMQALESDYNITAEDAASVAHIANGSYLKAIETISLDEEHKFFFNLFVQMMRASYARSIKDIKTIANEIATVGRERQKNFLVYCQRMIREYFVSNLRHAEMIYLNQDESRFGTRFAPFINEKNIIDFTAELALAERHIEQNVNAKMVFFDLCLKITMLLKR</sequence>
<keyword evidence="2" id="KW-1185">Reference proteome</keyword>
<dbReference type="Gene3D" id="3.40.50.300">
    <property type="entry name" value="P-loop containing nucleotide triphosphate hydrolases"/>
    <property type="match status" value="1"/>
</dbReference>
<dbReference type="SUPFAM" id="SSF52540">
    <property type="entry name" value="P-loop containing nucleoside triphosphate hydrolases"/>
    <property type="match status" value="1"/>
</dbReference>
<dbReference type="InterPro" id="IPR027417">
    <property type="entry name" value="P-loop_NTPase"/>
</dbReference>
<dbReference type="InterPro" id="IPR050238">
    <property type="entry name" value="DNA_Rep/Repair_Clamp_Loader"/>
</dbReference>
<gene>
    <name evidence="1" type="ORF">CLV62_11321</name>
</gene>
<reference evidence="1 2" key="1">
    <citation type="submission" date="2018-03" db="EMBL/GenBank/DDBJ databases">
        <title>Genomic Encyclopedia of Archaeal and Bacterial Type Strains, Phase II (KMG-II): from individual species to whole genera.</title>
        <authorList>
            <person name="Goeker M."/>
        </authorList>
    </citation>
    <scope>NUCLEOTIDE SEQUENCE [LARGE SCALE GENOMIC DNA]</scope>
    <source>
        <strain evidence="1 2">DSM 100214</strain>
    </source>
</reference>
<dbReference type="AlphaFoldDB" id="A0A2V3PV61"/>
<dbReference type="OrthoDB" id="9811073at2"/>
<evidence type="ECO:0000313" key="2">
    <source>
        <dbReference type="Proteomes" id="UP000247973"/>
    </source>
</evidence>